<name>A0A5S6Q7S2_TRIMR</name>
<organism evidence="1 2">
    <name type="scientific">Trichuris muris</name>
    <name type="common">Mouse whipworm</name>
    <dbReference type="NCBI Taxonomy" id="70415"/>
    <lineage>
        <taxon>Eukaryota</taxon>
        <taxon>Metazoa</taxon>
        <taxon>Ecdysozoa</taxon>
        <taxon>Nematoda</taxon>
        <taxon>Enoplea</taxon>
        <taxon>Dorylaimia</taxon>
        <taxon>Trichinellida</taxon>
        <taxon>Trichuridae</taxon>
        <taxon>Trichuris</taxon>
    </lineage>
</organism>
<evidence type="ECO:0000313" key="1">
    <source>
        <dbReference type="Proteomes" id="UP000046395"/>
    </source>
</evidence>
<protein>
    <submittedName>
        <fullName evidence="2 3">Uncharacterized protein</fullName>
    </submittedName>
</protein>
<keyword evidence="1" id="KW-1185">Reference proteome</keyword>
<reference evidence="1" key="2">
    <citation type="submission" date="2014-03" db="EMBL/GenBank/DDBJ databases">
        <title>The whipworm genome and dual-species transcriptomics of an intimate host-pathogen interaction.</title>
        <authorList>
            <person name="Foth B.J."/>
            <person name="Tsai I.J."/>
            <person name="Reid A.J."/>
            <person name="Bancroft A.J."/>
            <person name="Nichol S."/>
            <person name="Tracey A."/>
            <person name="Holroyd N."/>
            <person name="Cotton J.A."/>
            <person name="Stanley E.J."/>
            <person name="Zarowiecki M."/>
            <person name="Liu J.Z."/>
            <person name="Huckvale T."/>
            <person name="Cooper P.J."/>
            <person name="Grencis R.K."/>
            <person name="Berriman M."/>
        </authorList>
    </citation>
    <scope>NUCLEOTIDE SEQUENCE [LARGE SCALE GENOMIC DNA]</scope>
    <source>
        <strain evidence="1">Edinburgh</strain>
    </source>
</reference>
<dbReference type="AlphaFoldDB" id="A0A5S6Q7S2"/>
<proteinExistence type="predicted"/>
<evidence type="ECO:0000313" key="3">
    <source>
        <dbReference type="WBParaSite" id="TMUE_1000003264.2"/>
    </source>
</evidence>
<reference evidence="1" key="1">
    <citation type="submission" date="2013-11" db="EMBL/GenBank/DDBJ databases">
        <authorList>
            <person name="Aslett M."/>
        </authorList>
    </citation>
    <scope>NUCLEOTIDE SEQUENCE [LARGE SCALE GENOMIC DNA]</scope>
    <source>
        <strain evidence="1">Edinburgh</strain>
    </source>
</reference>
<evidence type="ECO:0000313" key="2">
    <source>
        <dbReference type="WBParaSite" id="TMUE_1000003264.1"/>
    </source>
</evidence>
<dbReference type="WBParaSite" id="TMUE_1000003264.1">
    <property type="protein sequence ID" value="TMUE_1000003264.1"/>
    <property type="gene ID" value="WBGene00298664"/>
</dbReference>
<dbReference type="WBParaSite" id="TMUE_1000003264.2">
    <property type="protein sequence ID" value="TMUE_1000003264.2"/>
    <property type="gene ID" value="WBGene00298664"/>
</dbReference>
<sequence>MLPLPAKSESPQWYSQIVVTLSSRMGFNGTYLHYSLSDCFLQPLRAAKQCSSNKRQGAVLSGGTVFYS</sequence>
<dbReference type="Proteomes" id="UP000046395">
    <property type="component" value="Unassembled WGS sequence"/>
</dbReference>
<accession>A0A5S6Q7S2</accession>
<reference evidence="2" key="3">
    <citation type="submission" date="2019-12" db="UniProtKB">
        <authorList>
            <consortium name="WormBaseParasite"/>
        </authorList>
    </citation>
    <scope>IDENTIFICATION</scope>
</reference>